<feature type="compositionally biased region" description="Basic residues" evidence="1">
    <location>
        <begin position="58"/>
        <end position="74"/>
    </location>
</feature>
<dbReference type="NCBIfam" id="NF047410">
    <property type="entry name" value="CotG_ExsB_Nterm"/>
    <property type="match status" value="1"/>
</dbReference>
<sequence length="218" mass="25667">MRRQIWFYRFCSSLLKEKEVKILSNFTPDDIQNAAEEVKNSGHGDFMFRDPGLTRISHQNKHSRRKPPHPRRSAGRFTSRLRTLEPENTSHRNTSRRNTSRNLPTSVILTSRHNTARNRHTSVIVTSRHNTSRNQHPSVIVTSRHNTSRNRHPSVIVTSRHNTSRNRHPSVIVTSRQRKTSRRNNVGQGNWGWSTTPDDDFQMEGYYRENNIWWPKRS</sequence>
<feature type="compositionally biased region" description="Polar residues" evidence="1">
    <location>
        <begin position="183"/>
        <end position="195"/>
    </location>
</feature>
<feature type="region of interest" description="Disordered" evidence="1">
    <location>
        <begin position="42"/>
        <end position="101"/>
    </location>
</feature>
<evidence type="ECO:0008006" key="4">
    <source>
        <dbReference type="Google" id="ProtNLM"/>
    </source>
</evidence>
<proteinExistence type="predicted"/>
<protein>
    <recommendedName>
        <fullName evidence="4">SH2 domain-containing protein</fullName>
    </recommendedName>
</protein>
<evidence type="ECO:0000313" key="2">
    <source>
        <dbReference type="EMBL" id="CAH2717025.1"/>
    </source>
</evidence>
<organism evidence="2 3">
    <name type="scientific">Neobacillus rhizosphaerae</name>
    <dbReference type="NCBI Taxonomy" id="2880965"/>
    <lineage>
        <taxon>Bacteria</taxon>
        <taxon>Bacillati</taxon>
        <taxon>Bacillota</taxon>
        <taxon>Bacilli</taxon>
        <taxon>Bacillales</taxon>
        <taxon>Bacillaceae</taxon>
        <taxon>Neobacillus</taxon>
    </lineage>
</organism>
<name>A0ABM9EXQ7_9BACI</name>
<dbReference type="Proteomes" id="UP000838308">
    <property type="component" value="Unassembled WGS sequence"/>
</dbReference>
<gene>
    <name evidence="2" type="ORF">BACCIP111895_04214</name>
</gene>
<evidence type="ECO:0000313" key="3">
    <source>
        <dbReference type="Proteomes" id="UP000838308"/>
    </source>
</evidence>
<comment type="caution">
    <text evidence="2">The sequence shown here is derived from an EMBL/GenBank/DDBJ whole genome shotgun (WGS) entry which is preliminary data.</text>
</comment>
<reference evidence="2" key="1">
    <citation type="submission" date="2022-04" db="EMBL/GenBank/DDBJ databases">
        <authorList>
            <person name="Criscuolo A."/>
        </authorList>
    </citation>
    <scope>NUCLEOTIDE SEQUENCE</scope>
    <source>
        <strain evidence="2">CIP111895</strain>
    </source>
</reference>
<accession>A0ABM9EXQ7</accession>
<evidence type="ECO:0000256" key="1">
    <source>
        <dbReference type="SAM" id="MobiDB-lite"/>
    </source>
</evidence>
<keyword evidence="3" id="KW-1185">Reference proteome</keyword>
<dbReference type="EMBL" id="CALBWS010000037">
    <property type="protein sequence ID" value="CAH2717025.1"/>
    <property type="molecule type" value="Genomic_DNA"/>
</dbReference>
<feature type="region of interest" description="Disordered" evidence="1">
    <location>
        <begin position="159"/>
        <end position="195"/>
    </location>
</feature>